<dbReference type="EMBL" id="MF198462">
    <property type="protein sequence ID" value="AVN99306.1"/>
    <property type="molecule type" value="Genomic_RNA"/>
</dbReference>
<name>A0A499PQT3_9CLOS</name>
<keyword evidence="1" id="KW-0167">Capsid protein</keyword>
<organism evidence="1">
    <name type="scientific">Pistachio ampelovirus A</name>
    <dbReference type="NCBI Taxonomy" id="2093224"/>
    <lineage>
        <taxon>Viruses</taxon>
        <taxon>Riboviria</taxon>
        <taxon>Orthornavirae</taxon>
        <taxon>Kitrinoviricota</taxon>
        <taxon>Alsuviricetes</taxon>
        <taxon>Martellivirales</taxon>
        <taxon>Closteroviridae</taxon>
        <taxon>Ampelovirus</taxon>
        <taxon>Ampelovirus pistaciae</taxon>
    </lineage>
</organism>
<dbReference type="KEGG" id="vg:65102034"/>
<dbReference type="GeneID" id="65102034"/>
<dbReference type="GO" id="GO:0019028">
    <property type="term" value="C:viral capsid"/>
    <property type="evidence" value="ECO:0007669"/>
    <property type="project" value="UniProtKB-KW"/>
</dbReference>
<proteinExistence type="predicted"/>
<protein>
    <submittedName>
        <fullName evidence="1">Coat protein</fullName>
    </submittedName>
</protein>
<dbReference type="Proteomes" id="UP000502394">
    <property type="component" value="Segment"/>
</dbReference>
<sequence length="361" mass="39309">MATYIRNRRVVRATPITGESNTFRTPQDIDVVLQTGFTDAGALTAEDANLPELPTIAYVRRVVEVPDRNEPTPGDRVQGYVISRVAPVAGQPAEYRTPSDVVVTLVSGWRQVRQATVADSNLPLAPTDAYVVNVNASISASTTGLTTTTDISDIFNSPNISKVLDLVTLGAPSMTVSNYPGLVASEDAIAASNSLREVCHRVTGSDGTEVLTPFLLGVLQLALTYSTVREATPKSTQVVVLATPRSDRLGYVDVRTGLYKTLDPKGYENPMRQYLRLFSATTVQALINGKLAPNEKVAMQHGVTKKFLPYSFDFLRPSYDFMTGNSALAWQLAQKVAFSRKQKSNQQEIHNTIELGSVQQI</sequence>
<dbReference type="RefSeq" id="YP_010086804.1">
    <property type="nucleotide sequence ID" value="NC_055482.1"/>
</dbReference>
<keyword evidence="2" id="KW-1185">Reference proteome</keyword>
<evidence type="ECO:0000313" key="1">
    <source>
        <dbReference type="EMBL" id="AVN99306.1"/>
    </source>
</evidence>
<keyword evidence="1" id="KW-0946">Virion</keyword>
<accession>A0A499PQT3</accession>
<evidence type="ECO:0000313" key="2">
    <source>
        <dbReference type="Proteomes" id="UP000502394"/>
    </source>
</evidence>
<reference evidence="1" key="1">
    <citation type="journal article" date="2018" name="Plant Dis.">
        <title>Discovery of Viruses and Virus-Like Pathogens in Pistachio using High-Throughput Sequencing.</title>
        <authorList>
            <person name="Al Rwahnih M."/>
            <person name="Rowhani A."/>
            <person name="Westrick N."/>
            <person name="Stevens K."/>
            <person name="Diaz-Lara A."/>
            <person name="Trouillas F.P."/>
            <person name="Preece J."/>
            <person name="Kallsen C."/>
            <person name="Farrar K."/>
            <person name="Golino D."/>
        </authorList>
    </citation>
    <scope>NUCLEOTIDE SEQUENCE [LARGE SCALE GENOMIC DNA]</scope>
    <source>
        <strain evidence="1">W10</strain>
    </source>
</reference>